<dbReference type="OrthoDB" id="405996at2759"/>
<dbReference type="InParanoid" id="I7MLB2"/>
<dbReference type="RefSeq" id="XP_001021845.2">
    <property type="nucleotide sequence ID" value="XM_001021845.2"/>
</dbReference>
<dbReference type="EMBL" id="GG662564">
    <property type="protein sequence ID" value="EAS01600.2"/>
    <property type="molecule type" value="Genomic_DNA"/>
</dbReference>
<evidence type="ECO:0000256" key="1">
    <source>
        <dbReference type="ARBA" id="ARBA00008943"/>
    </source>
</evidence>
<organism evidence="6 7">
    <name type="scientific">Tetrahymena thermophila (strain SB210)</name>
    <dbReference type="NCBI Taxonomy" id="312017"/>
    <lineage>
        <taxon>Eukaryota</taxon>
        <taxon>Sar</taxon>
        <taxon>Alveolata</taxon>
        <taxon>Ciliophora</taxon>
        <taxon>Intramacronucleata</taxon>
        <taxon>Oligohymenophorea</taxon>
        <taxon>Hymenostomatida</taxon>
        <taxon>Tetrahymenina</taxon>
        <taxon>Tetrahymenidae</taxon>
        <taxon>Tetrahymena</taxon>
    </lineage>
</organism>
<dbReference type="KEGG" id="tet:TTHERM_00931900"/>
<protein>
    <recommendedName>
        <fullName evidence="3">phosphoinositide 5-phosphatase</fullName>
        <ecNumber evidence="3">3.1.3.36</ecNumber>
    </recommendedName>
</protein>
<gene>
    <name evidence="6" type="ORF">TTHERM_00931900</name>
</gene>
<dbReference type="PROSITE" id="PS50275">
    <property type="entry name" value="SAC"/>
    <property type="match status" value="1"/>
</dbReference>
<dbReference type="Pfam" id="PF22669">
    <property type="entry name" value="Exo_endo_phos2"/>
    <property type="match status" value="1"/>
</dbReference>
<dbReference type="PANTHER" id="PTHR11200">
    <property type="entry name" value="INOSITOL 5-PHOSPHATASE"/>
    <property type="match status" value="1"/>
</dbReference>
<reference evidence="7" key="1">
    <citation type="journal article" date="2006" name="PLoS Biol.">
        <title>Macronuclear genome sequence of the ciliate Tetrahymena thermophila, a model eukaryote.</title>
        <authorList>
            <person name="Eisen J.A."/>
            <person name="Coyne R.S."/>
            <person name="Wu M."/>
            <person name="Wu D."/>
            <person name="Thiagarajan M."/>
            <person name="Wortman J.R."/>
            <person name="Badger J.H."/>
            <person name="Ren Q."/>
            <person name="Amedeo P."/>
            <person name="Jones K.M."/>
            <person name="Tallon L.J."/>
            <person name="Delcher A.L."/>
            <person name="Salzberg S.L."/>
            <person name="Silva J.C."/>
            <person name="Haas B.J."/>
            <person name="Majoros W.H."/>
            <person name="Farzad M."/>
            <person name="Carlton J.M."/>
            <person name="Smith R.K. Jr."/>
            <person name="Garg J."/>
            <person name="Pearlman R.E."/>
            <person name="Karrer K.M."/>
            <person name="Sun L."/>
            <person name="Manning G."/>
            <person name="Elde N.C."/>
            <person name="Turkewitz A.P."/>
            <person name="Asai D.J."/>
            <person name="Wilkes D.E."/>
            <person name="Wang Y."/>
            <person name="Cai H."/>
            <person name="Collins K."/>
            <person name="Stewart B.A."/>
            <person name="Lee S.R."/>
            <person name="Wilamowska K."/>
            <person name="Weinberg Z."/>
            <person name="Ruzzo W.L."/>
            <person name="Wloga D."/>
            <person name="Gaertig J."/>
            <person name="Frankel J."/>
            <person name="Tsao C.-C."/>
            <person name="Gorovsky M.A."/>
            <person name="Keeling P.J."/>
            <person name="Waller R.F."/>
            <person name="Patron N.J."/>
            <person name="Cherry J.M."/>
            <person name="Stover N.A."/>
            <person name="Krieger C.J."/>
            <person name="del Toro C."/>
            <person name="Ryder H.F."/>
            <person name="Williamson S.C."/>
            <person name="Barbeau R.A."/>
            <person name="Hamilton E.P."/>
            <person name="Orias E."/>
        </authorList>
    </citation>
    <scope>NUCLEOTIDE SEQUENCE [LARGE SCALE GENOMIC DNA]</scope>
    <source>
        <strain evidence="7">SB210</strain>
    </source>
</reference>
<dbReference type="InterPro" id="IPR002013">
    <property type="entry name" value="SAC_dom"/>
</dbReference>
<dbReference type="GO" id="GO:0004519">
    <property type="term" value="F:endonuclease activity"/>
    <property type="evidence" value="ECO:0007669"/>
    <property type="project" value="UniProtKB-KW"/>
</dbReference>
<keyword evidence="6" id="KW-0540">Nuclease</keyword>
<dbReference type="GO" id="GO:0046856">
    <property type="term" value="P:phosphatidylinositol dephosphorylation"/>
    <property type="evidence" value="ECO:0007669"/>
    <property type="project" value="InterPro"/>
</dbReference>
<dbReference type="GO" id="GO:0004439">
    <property type="term" value="F:phosphatidylinositol-4,5-bisphosphate 5-phosphatase activity"/>
    <property type="evidence" value="ECO:0007669"/>
    <property type="project" value="UniProtKB-EC"/>
</dbReference>
<dbReference type="Proteomes" id="UP000009168">
    <property type="component" value="Unassembled WGS sequence"/>
</dbReference>
<keyword evidence="6" id="KW-0255">Endonuclease</keyword>
<accession>I7MLB2</accession>
<evidence type="ECO:0000259" key="5">
    <source>
        <dbReference type="PROSITE" id="PS50275"/>
    </source>
</evidence>
<sequence length="1071" mass="125631">MDKHSNFQESQELRKPLNINAVTVEQYKNCFIIKADPLITGIDSSLQIDIDTGRIQEIKKDQKLPQMGEAPKEKKGCAFLGLLHIKFHPFLVFAGEVKPICTIENNQVYEIHSIFFKAFHRLDYNETSTGRKVLNLQNHLKKLFSSGFYFSYQFDLTLSKQKKSKGNSKESSFAWNTHLMKDLFQQNISQSWQLSLIYGYVGYFYTVVNKKRLDYYLISRKSRHQAGTSVNVRGLDDEGNAANFVETEVIIYYNKFCCSSVYVRGSVPVFWSQESSVRLSQYDDITHNAFIKHFDLLREQYGKVMCLNLMSKSKTNEQILTEAFENHFEKANFKNQKYQYFDYNGTIKNNKNDLFNDLLNKNLNAVIQNFQFYAEDGKNWEIIQDQIGVFRINCFDCLNRSNQAMLKISLKILQQQMKCLNISIPNFNTKSDSDVLTNFDTQVLNMSNNKQKVNQFIYNLQELWDQNANSLSRAYIGTDANTSNQKQGFFALVEQGVKGINKLYQQNFEDSAKQGSIDLILGQTIFQDLFNEKILKVLKKREQDFTTLSNLNVFCMTWNMNGNEPDAEMNFAQNIFNFEKQPNPDIVVIGLQEMVKLNVQNVMMTNNERIIQTWLDYLNKQLNSISSEDKYKMLKWKDLVGIFMVLFVKEPLVKRIKRLESEEVKTGLGGKLGNKGCVIIKFTVDDSNICLINSHLESGLKNSMDRIKNIQEIHQKLLSSDQKRKDGKNDFDYRIFMGDMNFRVQLPNSETRIQLDRYENSKKHSKQDAQTILRELLKQDQLNILRDKSEKHDYLSKYQEHQINFPPTYKFDVGTRRYDTSKKNRTPSWCDRILIWHNENLLIKQYFYNSKELLHSDHRPVVTYYNLEIKKIDQEKRAQIIKTVYNQSEDDIEEIEKIMDVYNLTTGVNTQTLGSKKLIPVEEYNTMAKANGNQEDNDKMFQFYQTSANFQHNFNQQQQQQFGQFSVSQNQNAKEIQNNAQNTNQFQYSDLHNNKGIQTIKNDLIFFEPDQSSQIINSQNIQNIEFSADFNNEKYVNNQYQQQQQQQQYNNQQYNNQQYQKPQTQIKNLLD</sequence>
<proteinExistence type="inferred from homology"/>
<dbReference type="InterPro" id="IPR000300">
    <property type="entry name" value="IPPc"/>
</dbReference>
<feature type="domain" description="SAC" evidence="5">
    <location>
        <begin position="139"/>
        <end position="477"/>
    </location>
</feature>
<comment type="similarity">
    <text evidence="2">In the central section; belongs to the inositol 1,4,5-trisphosphate 5-phosphatase family.</text>
</comment>
<comment type="similarity">
    <text evidence="1">Belongs to the synaptojanin family.</text>
</comment>
<evidence type="ECO:0000256" key="3">
    <source>
        <dbReference type="ARBA" id="ARBA00013044"/>
    </source>
</evidence>
<dbReference type="SUPFAM" id="SSF56219">
    <property type="entry name" value="DNase I-like"/>
    <property type="match status" value="1"/>
</dbReference>
<name>I7MLB2_TETTS</name>
<dbReference type="InterPro" id="IPR036691">
    <property type="entry name" value="Endo/exonu/phosph_ase_sf"/>
</dbReference>
<evidence type="ECO:0000256" key="2">
    <source>
        <dbReference type="ARBA" id="ARBA00009678"/>
    </source>
</evidence>
<dbReference type="Gene3D" id="3.60.10.10">
    <property type="entry name" value="Endonuclease/exonuclease/phosphatase"/>
    <property type="match status" value="1"/>
</dbReference>
<dbReference type="AlphaFoldDB" id="I7MLB2"/>
<evidence type="ECO:0000313" key="6">
    <source>
        <dbReference type="EMBL" id="EAS01600.2"/>
    </source>
</evidence>
<evidence type="ECO:0000313" key="7">
    <source>
        <dbReference type="Proteomes" id="UP000009168"/>
    </source>
</evidence>
<evidence type="ECO:0000256" key="4">
    <source>
        <dbReference type="ARBA" id="ARBA00022801"/>
    </source>
</evidence>
<dbReference type="GeneID" id="7840587"/>
<dbReference type="EC" id="3.1.3.36" evidence="3"/>
<dbReference type="SMART" id="SM00128">
    <property type="entry name" value="IPPc"/>
    <property type="match status" value="1"/>
</dbReference>
<dbReference type="Pfam" id="PF02383">
    <property type="entry name" value="Syja_N"/>
    <property type="match status" value="1"/>
</dbReference>
<dbReference type="eggNOG" id="KOG0566">
    <property type="taxonomic scope" value="Eukaryota"/>
</dbReference>
<keyword evidence="4" id="KW-0378">Hydrolase</keyword>
<dbReference type="InterPro" id="IPR046985">
    <property type="entry name" value="IP5"/>
</dbReference>
<dbReference type="STRING" id="312017.I7MLB2"/>
<keyword evidence="7" id="KW-1185">Reference proteome</keyword>
<dbReference type="PANTHER" id="PTHR11200:SF275">
    <property type="entry name" value="LD06095P"/>
    <property type="match status" value="1"/>
</dbReference>